<proteinExistence type="predicted"/>
<dbReference type="InterPro" id="IPR036860">
    <property type="entry name" value="SH2_dom_sf"/>
</dbReference>
<dbReference type="GO" id="GO:0046854">
    <property type="term" value="P:phosphatidylinositol phosphate biosynthetic process"/>
    <property type="evidence" value="ECO:0007669"/>
    <property type="project" value="TreeGrafter"/>
</dbReference>
<organism evidence="4 5">
    <name type="scientific">Astyanax mexicanus</name>
    <name type="common">Blind cave fish</name>
    <name type="synonym">Astyanax fasciatus mexicanus</name>
    <dbReference type="NCBI Taxonomy" id="7994"/>
    <lineage>
        <taxon>Eukaryota</taxon>
        <taxon>Metazoa</taxon>
        <taxon>Chordata</taxon>
        <taxon>Craniata</taxon>
        <taxon>Vertebrata</taxon>
        <taxon>Euteleostomi</taxon>
        <taxon>Actinopterygii</taxon>
        <taxon>Neopterygii</taxon>
        <taxon>Teleostei</taxon>
        <taxon>Ostariophysi</taxon>
        <taxon>Characiformes</taxon>
        <taxon>Characoidei</taxon>
        <taxon>Acestrorhamphidae</taxon>
        <taxon>Acestrorhamphinae</taxon>
        <taxon>Astyanax</taxon>
    </lineage>
</organism>
<dbReference type="Ensembl" id="ENSAMXT00005000336.1">
    <property type="protein sequence ID" value="ENSAMXP00005000305.1"/>
    <property type="gene ID" value="ENSAMXG00005000187.1"/>
</dbReference>
<dbReference type="Gene3D" id="3.30.505.10">
    <property type="entry name" value="SH2 domain"/>
    <property type="match status" value="1"/>
</dbReference>
<sequence>FTQSADSPAPMFNSRLPGYVKTDEGSVRSLEEASWFVGNLSRAEAEELLDGKPSGAFLIRSSGTRKDCYACSVVYVYIYIYMYI</sequence>
<dbReference type="Pfam" id="PF00017">
    <property type="entry name" value="SH2"/>
    <property type="match status" value="1"/>
</dbReference>
<evidence type="ECO:0000313" key="5">
    <source>
        <dbReference type="Proteomes" id="UP000694621"/>
    </source>
</evidence>
<evidence type="ECO:0000259" key="3">
    <source>
        <dbReference type="PROSITE" id="PS50001"/>
    </source>
</evidence>
<dbReference type="GO" id="GO:0046935">
    <property type="term" value="F:1-phosphatidylinositol-3-kinase regulator activity"/>
    <property type="evidence" value="ECO:0007669"/>
    <property type="project" value="TreeGrafter"/>
</dbReference>
<keyword evidence="1 2" id="KW-0727">SH2 domain</keyword>
<dbReference type="GO" id="GO:0005942">
    <property type="term" value="C:phosphatidylinositol 3-kinase complex"/>
    <property type="evidence" value="ECO:0007669"/>
    <property type="project" value="TreeGrafter"/>
</dbReference>
<accession>A0A8B9GPI9</accession>
<reference evidence="4" key="1">
    <citation type="submission" date="2025-08" db="UniProtKB">
        <authorList>
            <consortium name="Ensembl"/>
        </authorList>
    </citation>
    <scope>IDENTIFICATION</scope>
</reference>
<name>A0A8B9GPI9_ASTMX</name>
<protein>
    <recommendedName>
        <fullName evidence="3">SH2 domain-containing protein</fullName>
    </recommendedName>
</protein>
<evidence type="ECO:0000256" key="1">
    <source>
        <dbReference type="ARBA" id="ARBA00022999"/>
    </source>
</evidence>
<dbReference type="InterPro" id="IPR000980">
    <property type="entry name" value="SH2"/>
</dbReference>
<dbReference type="AlphaFoldDB" id="A0A8B9GPI9"/>
<evidence type="ECO:0000256" key="2">
    <source>
        <dbReference type="PROSITE-ProRule" id="PRU00191"/>
    </source>
</evidence>
<evidence type="ECO:0000313" key="4">
    <source>
        <dbReference type="Ensembl" id="ENSAMXP00005000305.1"/>
    </source>
</evidence>
<dbReference type="PANTHER" id="PTHR10155:SF6">
    <property type="entry name" value="SRC-LIKE-ADAPTER 2"/>
    <property type="match status" value="1"/>
</dbReference>
<dbReference type="PROSITE" id="PS50001">
    <property type="entry name" value="SH2"/>
    <property type="match status" value="1"/>
</dbReference>
<dbReference type="PANTHER" id="PTHR10155">
    <property type="entry name" value="PHOSPHATIDYLINOSITOL 3-KINASE REGULATORY SUBUNIT"/>
    <property type="match status" value="1"/>
</dbReference>
<dbReference type="Proteomes" id="UP000694621">
    <property type="component" value="Unplaced"/>
</dbReference>
<feature type="domain" description="SH2" evidence="3">
    <location>
        <begin position="35"/>
        <end position="84"/>
    </location>
</feature>
<dbReference type="SUPFAM" id="SSF55550">
    <property type="entry name" value="SH2 domain"/>
    <property type="match status" value="1"/>
</dbReference>